<gene>
    <name evidence="3" type="ORF">HannXRQ_Chr10g0308921</name>
    <name evidence="2" type="ORF">HanXRQr2_Chr10g0454791</name>
</gene>
<proteinExistence type="predicted"/>
<dbReference type="AlphaFoldDB" id="A0A251TP32"/>
<dbReference type="Gramene" id="mRNA:HanXRQr2_Chr10g0454791">
    <property type="protein sequence ID" value="mRNA:HanXRQr2_Chr10g0454791"/>
    <property type="gene ID" value="HanXRQr2_Chr10g0454791"/>
</dbReference>
<reference evidence="2 4" key="1">
    <citation type="journal article" date="2017" name="Nature">
        <title>The sunflower genome provides insights into oil metabolism, flowering and Asterid evolution.</title>
        <authorList>
            <person name="Badouin H."/>
            <person name="Gouzy J."/>
            <person name="Grassa C.J."/>
            <person name="Murat F."/>
            <person name="Staton S.E."/>
            <person name="Cottret L."/>
            <person name="Lelandais-Briere C."/>
            <person name="Owens G.L."/>
            <person name="Carrere S."/>
            <person name="Mayjonade B."/>
            <person name="Legrand L."/>
            <person name="Gill N."/>
            <person name="Kane N.C."/>
            <person name="Bowers J.E."/>
            <person name="Hubner S."/>
            <person name="Bellec A."/>
            <person name="Berard A."/>
            <person name="Berges H."/>
            <person name="Blanchet N."/>
            <person name="Boniface M.C."/>
            <person name="Brunel D."/>
            <person name="Catrice O."/>
            <person name="Chaidir N."/>
            <person name="Claudel C."/>
            <person name="Donnadieu C."/>
            <person name="Faraut T."/>
            <person name="Fievet G."/>
            <person name="Helmstetter N."/>
            <person name="King M."/>
            <person name="Knapp S.J."/>
            <person name="Lai Z."/>
            <person name="Le Paslier M.C."/>
            <person name="Lippi Y."/>
            <person name="Lorenzon L."/>
            <person name="Mandel J.R."/>
            <person name="Marage G."/>
            <person name="Marchand G."/>
            <person name="Marquand E."/>
            <person name="Bret-Mestries E."/>
            <person name="Morien E."/>
            <person name="Nambeesan S."/>
            <person name="Nguyen T."/>
            <person name="Pegot-Espagnet P."/>
            <person name="Pouilly N."/>
            <person name="Raftis F."/>
            <person name="Sallet E."/>
            <person name="Schiex T."/>
            <person name="Thomas J."/>
            <person name="Vandecasteele C."/>
            <person name="Vares D."/>
            <person name="Vear F."/>
            <person name="Vautrin S."/>
            <person name="Crespi M."/>
            <person name="Mangin B."/>
            <person name="Burke J.M."/>
            <person name="Salse J."/>
            <person name="Munos S."/>
            <person name="Vincourt P."/>
            <person name="Rieseberg L.H."/>
            <person name="Langlade N.B."/>
        </authorList>
    </citation>
    <scope>NUCLEOTIDE SEQUENCE [LARGE SCALE GENOMIC DNA]</scope>
    <source>
        <strain evidence="4">cv. SF193</strain>
        <tissue evidence="2">Leaves</tissue>
    </source>
</reference>
<reference evidence="2" key="3">
    <citation type="submission" date="2020-06" db="EMBL/GenBank/DDBJ databases">
        <title>Helianthus annuus Genome sequencing and assembly Release 2.</title>
        <authorList>
            <person name="Gouzy J."/>
            <person name="Langlade N."/>
            <person name="Munos S."/>
        </authorList>
    </citation>
    <scope>NUCLEOTIDE SEQUENCE</scope>
    <source>
        <tissue evidence="2">Leaves</tissue>
    </source>
</reference>
<accession>A0A251TP32</accession>
<keyword evidence="4" id="KW-1185">Reference proteome</keyword>
<dbReference type="EMBL" id="MNCJ02000325">
    <property type="protein sequence ID" value="KAF5787615.1"/>
    <property type="molecule type" value="Genomic_DNA"/>
</dbReference>
<name>A0A251TP32_HELAN</name>
<evidence type="ECO:0000313" key="2">
    <source>
        <dbReference type="EMBL" id="KAF5787615.1"/>
    </source>
</evidence>
<protein>
    <submittedName>
        <fullName evidence="3">Uncharacterized protein</fullName>
    </submittedName>
</protein>
<reference evidence="3" key="2">
    <citation type="submission" date="2017-02" db="EMBL/GenBank/DDBJ databases">
        <title>Sunflower complete genome.</title>
        <authorList>
            <person name="Langlade N."/>
            <person name="Munos S."/>
        </authorList>
    </citation>
    <scope>NUCLEOTIDE SEQUENCE [LARGE SCALE GENOMIC DNA]</scope>
    <source>
        <tissue evidence="3">Leaves</tissue>
    </source>
</reference>
<organism evidence="3 4">
    <name type="scientific">Helianthus annuus</name>
    <name type="common">Common sunflower</name>
    <dbReference type="NCBI Taxonomy" id="4232"/>
    <lineage>
        <taxon>Eukaryota</taxon>
        <taxon>Viridiplantae</taxon>
        <taxon>Streptophyta</taxon>
        <taxon>Embryophyta</taxon>
        <taxon>Tracheophyta</taxon>
        <taxon>Spermatophyta</taxon>
        <taxon>Magnoliopsida</taxon>
        <taxon>eudicotyledons</taxon>
        <taxon>Gunneridae</taxon>
        <taxon>Pentapetalae</taxon>
        <taxon>asterids</taxon>
        <taxon>campanulids</taxon>
        <taxon>Asterales</taxon>
        <taxon>Asteraceae</taxon>
        <taxon>Asteroideae</taxon>
        <taxon>Heliantheae alliance</taxon>
        <taxon>Heliantheae</taxon>
        <taxon>Helianthus</taxon>
    </lineage>
</organism>
<dbReference type="InParanoid" id="A0A251TP32"/>
<evidence type="ECO:0000313" key="4">
    <source>
        <dbReference type="Proteomes" id="UP000215914"/>
    </source>
</evidence>
<keyword evidence="1" id="KW-0472">Membrane</keyword>
<evidence type="ECO:0000313" key="3">
    <source>
        <dbReference type="EMBL" id="OTG12372.1"/>
    </source>
</evidence>
<keyword evidence="1" id="KW-0812">Transmembrane</keyword>
<dbReference type="Proteomes" id="UP000215914">
    <property type="component" value="Chromosome 10"/>
</dbReference>
<feature type="transmembrane region" description="Helical" evidence="1">
    <location>
        <begin position="30"/>
        <end position="51"/>
    </location>
</feature>
<dbReference type="EMBL" id="CM007899">
    <property type="protein sequence ID" value="OTG12372.1"/>
    <property type="molecule type" value="Genomic_DNA"/>
</dbReference>
<evidence type="ECO:0000256" key="1">
    <source>
        <dbReference type="SAM" id="Phobius"/>
    </source>
</evidence>
<keyword evidence="1" id="KW-1133">Transmembrane helix</keyword>
<sequence>MSVTAAARITNKSGTIFTAAYDAAAGNPRYGSGTSFGAIWCCLCHFLHYFFMQASQLKRQYDDWLKMIVVVMGVKK</sequence>